<keyword evidence="3" id="KW-1185">Reference proteome</keyword>
<evidence type="ECO:0000313" key="3">
    <source>
        <dbReference type="Proteomes" id="UP001186944"/>
    </source>
</evidence>
<feature type="compositionally biased region" description="Basic and acidic residues" evidence="1">
    <location>
        <begin position="73"/>
        <end position="116"/>
    </location>
</feature>
<organism evidence="2 3">
    <name type="scientific">Pinctada imbricata</name>
    <name type="common">Atlantic pearl-oyster</name>
    <name type="synonym">Pinctada martensii</name>
    <dbReference type="NCBI Taxonomy" id="66713"/>
    <lineage>
        <taxon>Eukaryota</taxon>
        <taxon>Metazoa</taxon>
        <taxon>Spiralia</taxon>
        <taxon>Lophotrochozoa</taxon>
        <taxon>Mollusca</taxon>
        <taxon>Bivalvia</taxon>
        <taxon>Autobranchia</taxon>
        <taxon>Pteriomorphia</taxon>
        <taxon>Pterioida</taxon>
        <taxon>Pterioidea</taxon>
        <taxon>Pteriidae</taxon>
        <taxon>Pinctada</taxon>
    </lineage>
</organism>
<dbReference type="AlphaFoldDB" id="A0AA88XWD9"/>
<evidence type="ECO:0000313" key="2">
    <source>
        <dbReference type="EMBL" id="KAK3093676.1"/>
    </source>
</evidence>
<comment type="caution">
    <text evidence="2">The sequence shown here is derived from an EMBL/GenBank/DDBJ whole genome shotgun (WGS) entry which is preliminary data.</text>
</comment>
<gene>
    <name evidence="2" type="ORF">FSP39_018811</name>
</gene>
<proteinExistence type="predicted"/>
<protein>
    <submittedName>
        <fullName evidence="2">Uncharacterized protein</fullName>
    </submittedName>
</protein>
<dbReference type="EMBL" id="VSWD01000009">
    <property type="protein sequence ID" value="KAK3093676.1"/>
    <property type="molecule type" value="Genomic_DNA"/>
</dbReference>
<feature type="compositionally biased region" description="Basic and acidic residues" evidence="1">
    <location>
        <begin position="47"/>
        <end position="64"/>
    </location>
</feature>
<sequence length="170" mass="19453">MRRQWSEVSTTPLQKTEGGYAVFCLQWKRRKNNDVINDDVEANELVEKVPAHDEEDGVKDKLIPGDDLNDDDDIKKDDDQSSGDDNIRYIDDSFEKDDFQDEKKDAFQDEKKDHVNSDWTNPELSAPDKSEKGDSTVTNCVDRTLSEGTDVSRREKDGYSDFVNGVVDLR</sequence>
<evidence type="ECO:0000256" key="1">
    <source>
        <dbReference type="SAM" id="MobiDB-lite"/>
    </source>
</evidence>
<name>A0AA88XWD9_PINIB</name>
<accession>A0AA88XWD9</accession>
<reference evidence="2" key="1">
    <citation type="submission" date="2019-08" db="EMBL/GenBank/DDBJ databases">
        <title>The improved chromosome-level genome for the pearl oyster Pinctada fucata martensii using PacBio sequencing and Hi-C.</title>
        <authorList>
            <person name="Zheng Z."/>
        </authorList>
    </citation>
    <scope>NUCLEOTIDE SEQUENCE</scope>
    <source>
        <strain evidence="2">ZZ-2019</strain>
        <tissue evidence="2">Adductor muscle</tissue>
    </source>
</reference>
<feature type="compositionally biased region" description="Polar residues" evidence="1">
    <location>
        <begin position="135"/>
        <end position="149"/>
    </location>
</feature>
<feature type="region of interest" description="Disordered" evidence="1">
    <location>
        <begin position="47"/>
        <end position="156"/>
    </location>
</feature>
<dbReference type="Proteomes" id="UP001186944">
    <property type="component" value="Unassembled WGS sequence"/>
</dbReference>